<gene>
    <name evidence="2" type="ORF">VN97_g9113</name>
</gene>
<accession>A0AAI9TC33</accession>
<evidence type="ECO:0000313" key="2">
    <source>
        <dbReference type="EMBL" id="KAJ9484268.1"/>
    </source>
</evidence>
<feature type="compositionally biased region" description="Polar residues" evidence="1">
    <location>
        <begin position="1"/>
        <end position="10"/>
    </location>
</feature>
<keyword evidence="3" id="KW-1185">Reference proteome</keyword>
<dbReference type="Proteomes" id="UP001227192">
    <property type="component" value="Unassembled WGS sequence"/>
</dbReference>
<proteinExistence type="predicted"/>
<organism evidence="2 3">
    <name type="scientific">Penicillium thymicola</name>
    <dbReference type="NCBI Taxonomy" id="293382"/>
    <lineage>
        <taxon>Eukaryota</taxon>
        <taxon>Fungi</taxon>
        <taxon>Dikarya</taxon>
        <taxon>Ascomycota</taxon>
        <taxon>Pezizomycotina</taxon>
        <taxon>Eurotiomycetes</taxon>
        <taxon>Eurotiomycetidae</taxon>
        <taxon>Eurotiales</taxon>
        <taxon>Aspergillaceae</taxon>
        <taxon>Penicillium</taxon>
    </lineage>
</organism>
<sequence>MDFTTETPDTMRNYDSDIDSEEQPSSQPINAKIQAKFQIALPPTKSSQILRLSPKLLVQLQQLRPNHRTVPILEIWKPPLRRSKLTKGFPQRLKLGTGDIYATLNEPYITNKHPYRQDRLQGQDTQSNDIQEKDIVAAIYQASSSDNLTSSIHFRDTRCIWQVGANSAGPGEDTCYTFVIEKESTINPEQCRMIMQWEKRVLSENGNAASGSLGNEEFTLWTVDRKTRRQYRIATMTRGGFEITVRKSSILDRLRTCMALMEPVSEDTTKLETWLYTLVLTLCVSVASQEGWFD</sequence>
<dbReference type="AlphaFoldDB" id="A0AAI9TC33"/>
<evidence type="ECO:0000313" key="3">
    <source>
        <dbReference type="Proteomes" id="UP001227192"/>
    </source>
</evidence>
<evidence type="ECO:0000256" key="1">
    <source>
        <dbReference type="SAM" id="MobiDB-lite"/>
    </source>
</evidence>
<dbReference type="EMBL" id="LACB01000355">
    <property type="protein sequence ID" value="KAJ9484268.1"/>
    <property type="molecule type" value="Genomic_DNA"/>
</dbReference>
<reference evidence="2" key="2">
    <citation type="journal article" date="2016" name="Fungal Biol.">
        <title>Ochratoxin A production by Penicillium thymicola.</title>
        <authorList>
            <person name="Nguyen H.D.T."/>
            <person name="McMullin D.R."/>
            <person name="Ponomareva E."/>
            <person name="Riley R."/>
            <person name="Pomraning K.R."/>
            <person name="Baker S.E."/>
            <person name="Seifert K.A."/>
        </authorList>
    </citation>
    <scope>NUCLEOTIDE SEQUENCE</scope>
    <source>
        <strain evidence="2">DAOM 180753</strain>
    </source>
</reference>
<reference evidence="2" key="1">
    <citation type="submission" date="2015-06" db="EMBL/GenBank/DDBJ databases">
        <authorList>
            <person name="Nguyen H."/>
        </authorList>
    </citation>
    <scope>NUCLEOTIDE SEQUENCE</scope>
    <source>
        <strain evidence="2">DAOM 180753</strain>
    </source>
</reference>
<protein>
    <submittedName>
        <fullName evidence="2">Uncharacterized protein</fullName>
    </submittedName>
</protein>
<comment type="caution">
    <text evidence="2">The sequence shown here is derived from an EMBL/GenBank/DDBJ whole genome shotgun (WGS) entry which is preliminary data.</text>
</comment>
<feature type="region of interest" description="Disordered" evidence="1">
    <location>
        <begin position="1"/>
        <end position="27"/>
    </location>
</feature>
<name>A0AAI9TC33_PENTH</name>